<dbReference type="InterPro" id="IPR007046">
    <property type="entry name" value="RNA_pol_sigma_54_core-bd"/>
</dbReference>
<feature type="domain" description="RNA polymerase sigma factor 54 DNA-binding" evidence="9">
    <location>
        <begin position="260"/>
        <end position="411"/>
    </location>
</feature>
<dbReference type="AlphaFoldDB" id="A0A3E2VEK2"/>
<keyword evidence="8" id="KW-0804">Transcription</keyword>
<dbReference type="InterPro" id="IPR007634">
    <property type="entry name" value="RNA_pol_sigma_54_DNA-bd"/>
</dbReference>
<dbReference type="GO" id="GO:0001216">
    <property type="term" value="F:DNA-binding transcription activator activity"/>
    <property type="evidence" value="ECO:0007669"/>
    <property type="project" value="InterPro"/>
</dbReference>
<dbReference type="Pfam" id="PF04963">
    <property type="entry name" value="Sigma54_CBD"/>
    <property type="match status" value="1"/>
</dbReference>
<evidence type="ECO:0008006" key="13">
    <source>
        <dbReference type="Google" id="ProtNLM"/>
    </source>
</evidence>
<sequence>MKSTQEFTWKEQYEQKQTQYLSQLQQFSLHMLCMPASEIDLTIVKEIEENPMVEFEEYAALPAGNEYNRNQIEQLAQTRTLFDELKQQLALIHGCNMDIADLILMNLDAHGFLADACIDDFIKAGYARRIILDTIEKLKICEPAGLGCRDVKDFILFQLQRLCNPDPTAIRIVEHYLELFYFNRQSERLLLAVQCSREELLRAEASILSCQPYPAQLQDDFAYIQPDVIITLQPALCIEIRQPCYRLKPSSIAMQYEYKEYAKAYVSRIRQINDAITMRNTTLYHIMEYIIQEQEEFFYRHGTLRPLTMQEAGTRLHMHKSTISRAVCDKYVQVQDNVYPMRIFFNNDPLHCGHTQQSIALQIRQIIEQEQSPWKDEEIAKALQHKGIRISRRTVSKYRQRMGVDNYKSRRGYHERKDL</sequence>
<gene>
    <name evidence="11" type="ORF">DXA38_21440</name>
</gene>
<keyword evidence="7" id="KW-0238">DNA-binding</keyword>
<name>A0A3E2VEK2_CLOIN</name>
<feature type="domain" description="RNA polymerase sigma factor 54 core-binding" evidence="10">
    <location>
        <begin position="74"/>
        <end position="232"/>
    </location>
</feature>
<dbReference type="Gene3D" id="1.10.10.60">
    <property type="entry name" value="Homeodomain-like"/>
    <property type="match status" value="1"/>
</dbReference>
<evidence type="ECO:0000256" key="5">
    <source>
        <dbReference type="ARBA" id="ARBA00023015"/>
    </source>
</evidence>
<evidence type="ECO:0000259" key="10">
    <source>
        <dbReference type="Pfam" id="PF04963"/>
    </source>
</evidence>
<dbReference type="RefSeq" id="WP_117444947.1">
    <property type="nucleotide sequence ID" value="NZ_JAJFEN010000082.1"/>
</dbReference>
<dbReference type="InterPro" id="IPR000394">
    <property type="entry name" value="RNA_pol_sigma_54"/>
</dbReference>
<evidence type="ECO:0000256" key="2">
    <source>
        <dbReference type="ARBA" id="ARBA00022478"/>
    </source>
</evidence>
<dbReference type="PRINTS" id="PR00045">
    <property type="entry name" value="SIGMA54FCT"/>
</dbReference>
<dbReference type="GO" id="GO:0016987">
    <property type="term" value="F:sigma factor activity"/>
    <property type="evidence" value="ECO:0007669"/>
    <property type="project" value="UniProtKB-KW"/>
</dbReference>
<keyword evidence="2" id="KW-0240">DNA-directed RNA polymerase</keyword>
<keyword evidence="4" id="KW-0548">Nucleotidyltransferase</keyword>
<evidence type="ECO:0000259" key="9">
    <source>
        <dbReference type="Pfam" id="PF04552"/>
    </source>
</evidence>
<evidence type="ECO:0000256" key="6">
    <source>
        <dbReference type="ARBA" id="ARBA00023082"/>
    </source>
</evidence>
<proteinExistence type="inferred from homology"/>
<dbReference type="Pfam" id="PF04552">
    <property type="entry name" value="Sigma54_DBD"/>
    <property type="match status" value="1"/>
</dbReference>
<reference evidence="11 12" key="1">
    <citation type="submission" date="2018-08" db="EMBL/GenBank/DDBJ databases">
        <title>A genome reference for cultivated species of the human gut microbiota.</title>
        <authorList>
            <person name="Zou Y."/>
            <person name="Xue W."/>
            <person name="Luo G."/>
        </authorList>
    </citation>
    <scope>NUCLEOTIDE SEQUENCE [LARGE SCALE GENOMIC DNA]</scope>
    <source>
        <strain evidence="11 12">OF01-2LB</strain>
    </source>
</reference>
<keyword evidence="5" id="KW-0805">Transcription regulation</keyword>
<dbReference type="PANTHER" id="PTHR32248">
    <property type="entry name" value="RNA POLYMERASE SIGMA-54 FACTOR"/>
    <property type="match status" value="1"/>
</dbReference>
<evidence type="ECO:0000256" key="3">
    <source>
        <dbReference type="ARBA" id="ARBA00022679"/>
    </source>
</evidence>
<dbReference type="PROSITE" id="PS50044">
    <property type="entry name" value="SIGMA54_3"/>
    <property type="match status" value="1"/>
</dbReference>
<evidence type="ECO:0000256" key="8">
    <source>
        <dbReference type="ARBA" id="ARBA00023163"/>
    </source>
</evidence>
<dbReference type="EMBL" id="QVEV01000063">
    <property type="protein sequence ID" value="RGC09003.1"/>
    <property type="molecule type" value="Genomic_DNA"/>
</dbReference>
<dbReference type="GO" id="GO:0016779">
    <property type="term" value="F:nucleotidyltransferase activity"/>
    <property type="evidence" value="ECO:0007669"/>
    <property type="project" value="UniProtKB-KW"/>
</dbReference>
<comment type="similarity">
    <text evidence="1">Belongs to the sigma-54 factor family.</text>
</comment>
<evidence type="ECO:0000256" key="7">
    <source>
        <dbReference type="ARBA" id="ARBA00023125"/>
    </source>
</evidence>
<evidence type="ECO:0000313" key="11">
    <source>
        <dbReference type="EMBL" id="RGC09003.1"/>
    </source>
</evidence>
<dbReference type="PANTHER" id="PTHR32248:SF4">
    <property type="entry name" value="RNA POLYMERASE SIGMA-54 FACTOR"/>
    <property type="match status" value="1"/>
</dbReference>
<dbReference type="OrthoDB" id="9814402at2"/>
<evidence type="ECO:0000256" key="4">
    <source>
        <dbReference type="ARBA" id="ARBA00022695"/>
    </source>
</evidence>
<evidence type="ECO:0000313" key="12">
    <source>
        <dbReference type="Proteomes" id="UP000260025"/>
    </source>
</evidence>
<dbReference type="GO" id="GO:0000428">
    <property type="term" value="C:DNA-directed RNA polymerase complex"/>
    <property type="evidence" value="ECO:0007669"/>
    <property type="project" value="UniProtKB-KW"/>
</dbReference>
<keyword evidence="6" id="KW-0731">Sigma factor</keyword>
<keyword evidence="3" id="KW-0808">Transferase</keyword>
<dbReference type="Pfam" id="PF00309">
    <property type="entry name" value="Sigma54_AID"/>
    <property type="match status" value="1"/>
</dbReference>
<protein>
    <recommendedName>
        <fullName evidence="13">RNA polymerase sigma-54 factor</fullName>
    </recommendedName>
</protein>
<dbReference type="PIRSF" id="PIRSF000774">
    <property type="entry name" value="RpoN"/>
    <property type="match status" value="1"/>
</dbReference>
<dbReference type="Proteomes" id="UP000260025">
    <property type="component" value="Unassembled WGS sequence"/>
</dbReference>
<dbReference type="GO" id="GO:0006352">
    <property type="term" value="P:DNA-templated transcription initiation"/>
    <property type="evidence" value="ECO:0007669"/>
    <property type="project" value="InterPro"/>
</dbReference>
<evidence type="ECO:0000256" key="1">
    <source>
        <dbReference type="ARBA" id="ARBA00008798"/>
    </source>
</evidence>
<comment type="caution">
    <text evidence="11">The sequence shown here is derived from an EMBL/GenBank/DDBJ whole genome shotgun (WGS) entry which is preliminary data.</text>
</comment>
<accession>A0A3E2VEK2</accession>
<dbReference type="GO" id="GO:0003677">
    <property type="term" value="F:DNA binding"/>
    <property type="evidence" value="ECO:0007669"/>
    <property type="project" value="UniProtKB-KW"/>
</dbReference>
<organism evidence="11 12">
    <name type="scientific">Clostridium innocuum</name>
    <dbReference type="NCBI Taxonomy" id="1522"/>
    <lineage>
        <taxon>Bacteria</taxon>
        <taxon>Bacillati</taxon>
        <taxon>Bacillota</taxon>
        <taxon>Clostridia</taxon>
        <taxon>Eubacteriales</taxon>
        <taxon>Clostridiaceae</taxon>
        <taxon>Clostridium</taxon>
    </lineage>
</organism>